<evidence type="ECO:0000256" key="1">
    <source>
        <dbReference type="SAM" id="Phobius"/>
    </source>
</evidence>
<comment type="caution">
    <text evidence="2">The sequence shown here is derived from an EMBL/GenBank/DDBJ whole genome shotgun (WGS) entry which is preliminary data.</text>
</comment>
<feature type="transmembrane region" description="Helical" evidence="1">
    <location>
        <begin position="219"/>
        <end position="239"/>
    </location>
</feature>
<proteinExistence type="predicted"/>
<dbReference type="Pfam" id="PF09955">
    <property type="entry name" value="DUF2189"/>
    <property type="match status" value="1"/>
</dbReference>
<evidence type="ECO:0000313" key="2">
    <source>
        <dbReference type="EMBL" id="MCI0754293.1"/>
    </source>
</evidence>
<accession>A0ABS9W4S2</accession>
<feature type="transmembrane region" description="Helical" evidence="1">
    <location>
        <begin position="114"/>
        <end position="141"/>
    </location>
</feature>
<sequence length="270" mass="28829">MESTWSLQQTVPAEAPRIRRITMADAVDALRLGWRDFQANPTQLIFLAILYPVIGLVAARAMAGGAVLPLVWPLASGFALVGPFAALGIYELSRRRERNLPVSWHHAADVRHNPALGAILLIGVMLLAIFAAWLLVAGLIYSTTLGATAYMPANLAELVEAVFTTPEGWRLLLLGNGAGFLFAVLVLSLTVVSFPLLLDRGAEGRPVDAGTALRTSLRAVLSNPGPMALWGLLVAGLLALGSVPLFVGLAVVLPVLGHATWHLYRKVVVR</sequence>
<feature type="transmembrane region" description="Helical" evidence="1">
    <location>
        <begin position="178"/>
        <end position="198"/>
    </location>
</feature>
<keyword evidence="1" id="KW-0472">Membrane</keyword>
<dbReference type="RefSeq" id="WP_120005916.1">
    <property type="nucleotide sequence ID" value="NZ_JALBUU010000004.1"/>
</dbReference>
<keyword evidence="3" id="KW-1185">Reference proteome</keyword>
<feature type="transmembrane region" description="Helical" evidence="1">
    <location>
        <begin position="70"/>
        <end position="93"/>
    </location>
</feature>
<feature type="transmembrane region" description="Helical" evidence="1">
    <location>
        <begin position="245"/>
        <end position="264"/>
    </location>
</feature>
<organism evidence="2 3">
    <name type="scientific">Teichococcus vastitatis</name>
    <dbReference type="NCBI Taxonomy" id="2307076"/>
    <lineage>
        <taxon>Bacteria</taxon>
        <taxon>Pseudomonadati</taxon>
        <taxon>Pseudomonadota</taxon>
        <taxon>Alphaproteobacteria</taxon>
        <taxon>Acetobacterales</taxon>
        <taxon>Roseomonadaceae</taxon>
        <taxon>Roseomonas</taxon>
    </lineage>
</organism>
<keyword evidence="1" id="KW-1133">Transmembrane helix</keyword>
<feature type="transmembrane region" description="Helical" evidence="1">
    <location>
        <begin position="44"/>
        <end position="64"/>
    </location>
</feature>
<gene>
    <name evidence="2" type="ORF">MON41_11055</name>
</gene>
<protein>
    <submittedName>
        <fullName evidence="2">DUF2189 domain-containing protein</fullName>
    </submittedName>
</protein>
<reference evidence="2 3" key="1">
    <citation type="submission" date="2022-03" db="EMBL/GenBank/DDBJ databases">
        <title>Complete genome analysis of Roseomonas KG 17.1 : a prolific producer of plant growth promoters.</title>
        <authorList>
            <person name="Saadouli I."/>
            <person name="Najjari A."/>
            <person name="Mosbah A."/>
            <person name="Ouzari H.I."/>
        </authorList>
    </citation>
    <scope>NUCLEOTIDE SEQUENCE [LARGE SCALE GENOMIC DNA]</scope>
    <source>
        <strain evidence="2 3">KG17-1</strain>
    </source>
</reference>
<evidence type="ECO:0000313" key="3">
    <source>
        <dbReference type="Proteomes" id="UP001201985"/>
    </source>
</evidence>
<name>A0ABS9W4S2_9PROT</name>
<keyword evidence="1" id="KW-0812">Transmembrane</keyword>
<dbReference type="EMBL" id="JALBUU010000004">
    <property type="protein sequence ID" value="MCI0754293.1"/>
    <property type="molecule type" value="Genomic_DNA"/>
</dbReference>
<dbReference type="Proteomes" id="UP001201985">
    <property type="component" value="Unassembled WGS sequence"/>
</dbReference>
<dbReference type="InterPro" id="IPR018692">
    <property type="entry name" value="DUF2189"/>
</dbReference>